<dbReference type="PIRSF" id="PIRSF002825">
    <property type="entry name" value="CfbpA"/>
    <property type="match status" value="1"/>
</dbReference>
<dbReference type="AlphaFoldDB" id="A0A1L7AFX6"/>
<evidence type="ECO:0000256" key="2">
    <source>
        <dbReference type="PIRSR" id="PIRSR002825-1"/>
    </source>
</evidence>
<dbReference type="Proteomes" id="UP000185494">
    <property type="component" value="Chromosome 1"/>
</dbReference>
<name>A0A1L7AFX6_9PROT</name>
<dbReference type="eggNOG" id="COG1840">
    <property type="taxonomic scope" value="Bacteria"/>
</dbReference>
<proteinExistence type="predicted"/>
<sequence>MRRQFLLMSTRLATAGLLATGFATVGGGAHAQNQGATQAAAQPVSGSLTLYTSQLEPDAAATVEAFRQRYPGVTVEWLRGGTNQILPRLRAEIAAGSPRADVLLLADALTFESLAAEGRLRESPEVRTGGIPADRLDPKHRYFATKLITTGIVYNTRAPFAPKSWADLLRPEARNMIAMPSPSVSGAAALHIAAMVQAPGLGWDYLGKLAKQGLQPRGGNGQVLQAVASGERAYGIAVDYLALRESARGAPVRFVFPEDGVSAVTEPAAILSTTKNVPAAVAFVSFLLSREGQELAAKQGFLPVDPGVAPPEGFPDPHSIKVLPLDAARAAKENEADLRRFNDLIE</sequence>
<evidence type="ECO:0000313" key="4">
    <source>
        <dbReference type="EMBL" id="APT57704.1"/>
    </source>
</evidence>
<evidence type="ECO:0000256" key="3">
    <source>
        <dbReference type="SAM" id="SignalP"/>
    </source>
</evidence>
<dbReference type="InterPro" id="IPR026045">
    <property type="entry name" value="Ferric-bd"/>
</dbReference>
<dbReference type="KEGG" id="rgi:RGI145_11900"/>
<dbReference type="EMBL" id="CP015583">
    <property type="protein sequence ID" value="APT57704.1"/>
    <property type="molecule type" value="Genomic_DNA"/>
</dbReference>
<accession>A0A1L7AFX6</accession>
<evidence type="ECO:0000313" key="7">
    <source>
        <dbReference type="Proteomes" id="UP001258945"/>
    </source>
</evidence>
<feature type="signal peptide" evidence="3">
    <location>
        <begin position="1"/>
        <end position="31"/>
    </location>
</feature>
<dbReference type="Pfam" id="PF13531">
    <property type="entry name" value="SBP_bac_11"/>
    <property type="match status" value="1"/>
</dbReference>
<keyword evidence="2" id="KW-0479">Metal-binding</keyword>
<dbReference type="SUPFAM" id="SSF53850">
    <property type="entry name" value="Periplasmic binding protein-like II"/>
    <property type="match status" value="1"/>
</dbReference>
<keyword evidence="7" id="KW-1185">Reference proteome</keyword>
<dbReference type="Proteomes" id="UP001258945">
    <property type="component" value="Unassembled WGS sequence"/>
</dbReference>
<organism evidence="4 6">
    <name type="scientific">Roseomonas gilardii</name>
    <dbReference type="NCBI Taxonomy" id="257708"/>
    <lineage>
        <taxon>Bacteria</taxon>
        <taxon>Pseudomonadati</taxon>
        <taxon>Pseudomonadota</taxon>
        <taxon>Alphaproteobacteria</taxon>
        <taxon>Acetobacterales</taxon>
        <taxon>Roseomonadaceae</taxon>
        <taxon>Roseomonas</taxon>
    </lineage>
</organism>
<feature type="binding site" evidence="2">
    <location>
        <position position="240"/>
    </location>
    <ligand>
        <name>Fe cation</name>
        <dbReference type="ChEBI" id="CHEBI:24875"/>
    </ligand>
</feature>
<dbReference type="PANTHER" id="PTHR30006">
    <property type="entry name" value="THIAMINE-BINDING PERIPLASMIC PROTEIN-RELATED"/>
    <property type="match status" value="1"/>
</dbReference>
<evidence type="ECO:0000256" key="1">
    <source>
        <dbReference type="ARBA" id="ARBA00022729"/>
    </source>
</evidence>
<dbReference type="RefSeq" id="WP_075798527.1">
    <property type="nucleotide sequence ID" value="NZ_CP015583.1"/>
</dbReference>
<gene>
    <name evidence="4" type="ORF">RGI145_11900</name>
    <name evidence="5" type="ORF">RQ831_01730</name>
</gene>
<dbReference type="STRING" id="257708.RGI145_11900"/>
<reference evidence="5" key="3">
    <citation type="submission" date="2023-09" db="EMBL/GenBank/DDBJ databases">
        <authorList>
            <person name="Schober I."/>
            <person name="Bunk B."/>
        </authorList>
    </citation>
    <scope>NUCLEOTIDE SEQUENCE</scope>
    <source>
        <strain evidence="5">DSM 103800</strain>
    </source>
</reference>
<keyword evidence="1 3" id="KW-0732">Signal</keyword>
<evidence type="ECO:0000313" key="5">
    <source>
        <dbReference type="EMBL" id="MDT8329752.1"/>
    </source>
</evidence>
<reference evidence="4 6" key="1">
    <citation type="submission" date="2016-05" db="EMBL/GenBank/DDBJ databases">
        <title>Complete Genome and Methylome Analysis of Psychrotrophic Bacterial Isolates from Antarctic Lake Untersee.</title>
        <authorList>
            <person name="Fomenkov A."/>
            <person name="Akimov V.N."/>
            <person name="Vasilyeva L.V."/>
            <person name="Andersen D."/>
            <person name="Vincze T."/>
            <person name="Roberts R.J."/>
        </authorList>
    </citation>
    <scope>NUCLEOTIDE SEQUENCE [LARGE SCALE GENOMIC DNA]</scope>
    <source>
        <strain evidence="4 6">U14-5</strain>
    </source>
</reference>
<keyword evidence="2" id="KW-0408">Iron</keyword>
<feature type="chain" id="PRO_5012543914" evidence="3">
    <location>
        <begin position="32"/>
        <end position="346"/>
    </location>
</feature>
<reference evidence="5 7" key="2">
    <citation type="journal article" date="2019" name="Microb. Pathog.">
        <title>Comparison of VITEK 2, MALDI-TOF MS, 16S rRNA gene sequencing, and whole-genome sequencing for identification of Roseomonas mucosa.</title>
        <authorList>
            <person name="Rudolph W.W."/>
            <person name="Gunzer F."/>
            <person name="Trauth M."/>
            <person name="Bunk B."/>
            <person name="Bigge R."/>
            <person name="Schrottner P."/>
        </authorList>
    </citation>
    <scope>NUCLEOTIDE SEQUENCE [LARGE SCALE GENOMIC DNA]</scope>
    <source>
        <strain evidence="5 7">DSM 103800</strain>
    </source>
</reference>
<protein>
    <submittedName>
        <fullName evidence="4">ABC transporter substrate-binding protein</fullName>
    </submittedName>
</protein>
<dbReference type="Gene3D" id="3.40.190.10">
    <property type="entry name" value="Periplasmic binding protein-like II"/>
    <property type="match status" value="2"/>
</dbReference>
<dbReference type="CDD" id="cd13547">
    <property type="entry name" value="PBP2_Fbp_like_2"/>
    <property type="match status" value="1"/>
</dbReference>
<dbReference type="EMBL" id="JAVVDO010000002">
    <property type="protein sequence ID" value="MDT8329752.1"/>
    <property type="molecule type" value="Genomic_DNA"/>
</dbReference>
<dbReference type="GO" id="GO:0046872">
    <property type="term" value="F:metal ion binding"/>
    <property type="evidence" value="ECO:0007669"/>
    <property type="project" value="UniProtKB-KW"/>
</dbReference>
<evidence type="ECO:0000313" key="6">
    <source>
        <dbReference type="Proteomes" id="UP000185494"/>
    </source>
</evidence>